<dbReference type="OrthoDB" id="9135666at2"/>
<evidence type="ECO:0000313" key="2">
    <source>
        <dbReference type="Proteomes" id="UP000199202"/>
    </source>
</evidence>
<dbReference type="EMBL" id="FNDJ01000037">
    <property type="protein sequence ID" value="SDM17752.1"/>
    <property type="molecule type" value="Genomic_DNA"/>
</dbReference>
<dbReference type="RefSeq" id="WP_090946288.1">
    <property type="nucleotide sequence ID" value="NZ_FNDJ01000037.1"/>
</dbReference>
<name>A0A1G9R374_9ACTN</name>
<gene>
    <name evidence="1" type="ORF">SAMN05421869_137109</name>
</gene>
<evidence type="ECO:0000313" key="1">
    <source>
        <dbReference type="EMBL" id="SDM17752.1"/>
    </source>
</evidence>
<reference evidence="1 2" key="1">
    <citation type="submission" date="2016-10" db="EMBL/GenBank/DDBJ databases">
        <authorList>
            <person name="de Groot N.N."/>
        </authorList>
    </citation>
    <scope>NUCLEOTIDE SEQUENCE [LARGE SCALE GENOMIC DNA]</scope>
    <source>
        <strain evidence="1 2">CGMCC 4.6533</strain>
    </source>
</reference>
<proteinExistence type="predicted"/>
<dbReference type="Proteomes" id="UP000199202">
    <property type="component" value="Unassembled WGS sequence"/>
</dbReference>
<keyword evidence="2" id="KW-1185">Reference proteome</keyword>
<organism evidence="1 2">
    <name type="scientific">Nonomuraea jiangxiensis</name>
    <dbReference type="NCBI Taxonomy" id="633440"/>
    <lineage>
        <taxon>Bacteria</taxon>
        <taxon>Bacillati</taxon>
        <taxon>Actinomycetota</taxon>
        <taxon>Actinomycetes</taxon>
        <taxon>Streptosporangiales</taxon>
        <taxon>Streptosporangiaceae</taxon>
        <taxon>Nonomuraea</taxon>
    </lineage>
</organism>
<protein>
    <submittedName>
        <fullName evidence="1">Uncharacterized protein</fullName>
    </submittedName>
</protein>
<sequence>MEINAITEDEIVVILSRDDVSLINNALNEVCNGIHLDYADLHMRMGFRRDEIQAILKTINHAARQMKELENRRRS</sequence>
<accession>A0A1G9R374</accession>
<dbReference type="AlphaFoldDB" id="A0A1G9R374"/>